<sequence length="73" mass="8328">MGSSRTNMATLSSEETMFSTSVHRRGHSQMVHRARKDIDVTILSFYCFGPFKLVLWDNHSASPITFLENSFES</sequence>
<reference evidence="2" key="1">
    <citation type="submission" date="2022-02" db="EMBL/GenBank/DDBJ databases">
        <authorList>
            <person name="Henning P.M."/>
            <person name="McCubbin A.G."/>
            <person name="Shore J.S."/>
        </authorList>
    </citation>
    <scope>NUCLEOTIDE SEQUENCE</scope>
    <source>
        <strain evidence="2">F60SS</strain>
        <tissue evidence="2">Leaves</tissue>
    </source>
</reference>
<dbReference type="AlphaFoldDB" id="A0A9Q0FSV7"/>
<dbReference type="EMBL" id="JAKUCV010003901">
    <property type="protein sequence ID" value="KAJ4837214.1"/>
    <property type="molecule type" value="Genomic_DNA"/>
</dbReference>
<proteinExistence type="predicted"/>
<protein>
    <submittedName>
        <fullName evidence="2">Uncharacterized protein</fullName>
    </submittedName>
</protein>
<gene>
    <name evidence="2" type="ORF">Tsubulata_040040</name>
</gene>
<feature type="region of interest" description="Disordered" evidence="1">
    <location>
        <begin position="1"/>
        <end position="21"/>
    </location>
</feature>
<name>A0A9Q0FSV7_9ROSI</name>
<reference evidence="2" key="2">
    <citation type="journal article" date="2023" name="Plants (Basel)">
        <title>Annotation of the Turnera subulata (Passifloraceae) Draft Genome Reveals the S-Locus Evolved after the Divergence of Turneroideae from Passifloroideae in a Stepwise Manner.</title>
        <authorList>
            <person name="Henning P.M."/>
            <person name="Roalson E.H."/>
            <person name="Mir W."/>
            <person name="McCubbin A.G."/>
            <person name="Shore J.S."/>
        </authorList>
    </citation>
    <scope>NUCLEOTIDE SEQUENCE</scope>
    <source>
        <strain evidence="2">F60SS</strain>
    </source>
</reference>
<comment type="caution">
    <text evidence="2">The sequence shown here is derived from an EMBL/GenBank/DDBJ whole genome shotgun (WGS) entry which is preliminary data.</text>
</comment>
<dbReference type="Proteomes" id="UP001141552">
    <property type="component" value="Unassembled WGS sequence"/>
</dbReference>
<accession>A0A9Q0FSV7</accession>
<evidence type="ECO:0000313" key="2">
    <source>
        <dbReference type="EMBL" id="KAJ4837214.1"/>
    </source>
</evidence>
<evidence type="ECO:0000256" key="1">
    <source>
        <dbReference type="SAM" id="MobiDB-lite"/>
    </source>
</evidence>
<keyword evidence="3" id="KW-1185">Reference proteome</keyword>
<evidence type="ECO:0000313" key="3">
    <source>
        <dbReference type="Proteomes" id="UP001141552"/>
    </source>
</evidence>
<organism evidence="2 3">
    <name type="scientific">Turnera subulata</name>
    <dbReference type="NCBI Taxonomy" id="218843"/>
    <lineage>
        <taxon>Eukaryota</taxon>
        <taxon>Viridiplantae</taxon>
        <taxon>Streptophyta</taxon>
        <taxon>Embryophyta</taxon>
        <taxon>Tracheophyta</taxon>
        <taxon>Spermatophyta</taxon>
        <taxon>Magnoliopsida</taxon>
        <taxon>eudicotyledons</taxon>
        <taxon>Gunneridae</taxon>
        <taxon>Pentapetalae</taxon>
        <taxon>rosids</taxon>
        <taxon>fabids</taxon>
        <taxon>Malpighiales</taxon>
        <taxon>Passifloraceae</taxon>
        <taxon>Turnera</taxon>
    </lineage>
</organism>